<feature type="compositionally biased region" description="Polar residues" evidence="1">
    <location>
        <begin position="604"/>
        <end position="613"/>
    </location>
</feature>
<organism evidence="2 3">
    <name type="scientific">Meganyctiphanes norvegica</name>
    <name type="common">Northern krill</name>
    <name type="synonym">Thysanopoda norvegica</name>
    <dbReference type="NCBI Taxonomy" id="48144"/>
    <lineage>
        <taxon>Eukaryota</taxon>
        <taxon>Metazoa</taxon>
        <taxon>Ecdysozoa</taxon>
        <taxon>Arthropoda</taxon>
        <taxon>Crustacea</taxon>
        <taxon>Multicrustacea</taxon>
        <taxon>Malacostraca</taxon>
        <taxon>Eumalacostraca</taxon>
        <taxon>Eucarida</taxon>
        <taxon>Euphausiacea</taxon>
        <taxon>Euphausiidae</taxon>
        <taxon>Meganyctiphanes</taxon>
    </lineage>
</organism>
<name>A0AAV2RJ76_MEGNR</name>
<feature type="compositionally biased region" description="Polar residues" evidence="1">
    <location>
        <begin position="7"/>
        <end position="20"/>
    </location>
</feature>
<accession>A0AAV2RJ76</accession>
<dbReference type="Proteomes" id="UP001497623">
    <property type="component" value="Unassembled WGS sequence"/>
</dbReference>
<evidence type="ECO:0000313" key="2">
    <source>
        <dbReference type="EMBL" id="CAL4124786.1"/>
    </source>
</evidence>
<feature type="region of interest" description="Disordered" evidence="1">
    <location>
        <begin position="239"/>
        <end position="288"/>
    </location>
</feature>
<evidence type="ECO:0000313" key="3">
    <source>
        <dbReference type="Proteomes" id="UP001497623"/>
    </source>
</evidence>
<dbReference type="AlphaFoldDB" id="A0AAV2RJ76"/>
<feature type="region of interest" description="Disordered" evidence="1">
    <location>
        <begin position="569"/>
        <end position="615"/>
    </location>
</feature>
<feature type="compositionally biased region" description="Low complexity" evidence="1">
    <location>
        <begin position="245"/>
        <end position="255"/>
    </location>
</feature>
<proteinExistence type="predicted"/>
<gene>
    <name evidence="2" type="ORF">MNOR_LOCUS24764</name>
</gene>
<reference evidence="2 3" key="1">
    <citation type="submission" date="2024-05" db="EMBL/GenBank/DDBJ databases">
        <authorList>
            <person name="Wallberg A."/>
        </authorList>
    </citation>
    <scope>NUCLEOTIDE SEQUENCE [LARGE SCALE GENOMIC DNA]</scope>
</reference>
<comment type="caution">
    <text evidence="2">The sequence shown here is derived from an EMBL/GenBank/DDBJ whole genome shotgun (WGS) entry which is preliminary data.</text>
</comment>
<dbReference type="EMBL" id="CAXKWB010022991">
    <property type="protein sequence ID" value="CAL4124786.1"/>
    <property type="molecule type" value="Genomic_DNA"/>
</dbReference>
<feature type="region of interest" description="Disordered" evidence="1">
    <location>
        <begin position="1"/>
        <end position="22"/>
    </location>
</feature>
<protein>
    <submittedName>
        <fullName evidence="2">Uncharacterized protein</fullName>
    </submittedName>
</protein>
<feature type="compositionally biased region" description="Low complexity" evidence="1">
    <location>
        <begin position="265"/>
        <end position="284"/>
    </location>
</feature>
<feature type="compositionally biased region" description="Basic residues" evidence="1">
    <location>
        <begin position="510"/>
        <end position="526"/>
    </location>
</feature>
<evidence type="ECO:0000256" key="1">
    <source>
        <dbReference type="SAM" id="MobiDB-lite"/>
    </source>
</evidence>
<keyword evidence="3" id="KW-1185">Reference proteome</keyword>
<feature type="region of interest" description="Disordered" evidence="1">
    <location>
        <begin position="488"/>
        <end position="535"/>
    </location>
</feature>
<sequence length="633" mass="71745">MALVQGVHQTSWRSQTSATPPGQAPLIELSNALNKLNYDAESFINNPDFISFLTKELSSRHVYHDSKPVEEGAVCKAKDHSFLNNQSYFDYARLQELLLSWNCYCTINIYPKLNSQEIQHNLVFDSCLGEKQIPDNVASFIKNLLDRGTDLEYIINLLMAIQSGKNVNLLNYQQKDTQKKIYQIDHNINQQINNRKQVRFSPTLFVESNFESEKPILPPKKSTFKNPFKPFLQIKYRPFSKSPFRPSTRTQIRPTSRPPPPPAPTCNTAENTTTSISSETSTLSPCPYCPTDDDKVTVETKASDQSNENYVIENNKTTQSGNADDINFIDGEDLAENQLPVSSHAQYLESIQEVMKCNNLNSNEKIYTVTKIQPVIIKPIIVKESLNISECLDSNNNPEMIMQNNLINKSEIAETNEDTKIVTVEDVIAPIAKMEPIYDLDLIDNFDGLLATETEKSVKKVMPPVPPPRKHRRSLILSLSTPSPELPAYKSPLYSRPHSLSLPARPIPPPRKRRSKHAHTLPKSKNSHQEMLIQDPDVTLPKTSKLYSSHCPISETQPLLETVCTIPISIKPTPIPPPRRRRPTAPNDSFKPQTNDSSKKKSIKQQFTNTTENIRNKFRSAMSQIYNTCKNIF</sequence>